<evidence type="ECO:0000259" key="3">
    <source>
        <dbReference type="PROSITE" id="PS50110"/>
    </source>
</evidence>
<dbReference type="SMART" id="SM00448">
    <property type="entry name" value="REC"/>
    <property type="match status" value="1"/>
</dbReference>
<evidence type="ECO:0000313" key="4">
    <source>
        <dbReference type="EMBL" id="MBK3495656.1"/>
    </source>
</evidence>
<evidence type="ECO:0000313" key="5">
    <source>
        <dbReference type="Proteomes" id="UP000618943"/>
    </source>
</evidence>
<protein>
    <submittedName>
        <fullName evidence="4">Response regulator</fullName>
    </submittedName>
</protein>
<dbReference type="Pfam" id="PF00072">
    <property type="entry name" value="Response_reg"/>
    <property type="match status" value="1"/>
</dbReference>
<dbReference type="InterPro" id="IPR050595">
    <property type="entry name" value="Bact_response_regulator"/>
</dbReference>
<organism evidence="4 5">
    <name type="scientific">Viridibacillus soli</name>
    <dbReference type="NCBI Taxonomy" id="2798301"/>
    <lineage>
        <taxon>Bacteria</taxon>
        <taxon>Bacillati</taxon>
        <taxon>Bacillota</taxon>
        <taxon>Bacilli</taxon>
        <taxon>Bacillales</taxon>
        <taxon>Caryophanaceae</taxon>
        <taxon>Viridibacillus</taxon>
    </lineage>
</organism>
<dbReference type="PROSITE" id="PS50110">
    <property type="entry name" value="RESPONSE_REGULATORY"/>
    <property type="match status" value="1"/>
</dbReference>
<proteinExistence type="predicted"/>
<name>A0ABS1H8C2_9BACL</name>
<dbReference type="Proteomes" id="UP000618943">
    <property type="component" value="Unassembled WGS sequence"/>
</dbReference>
<dbReference type="PANTHER" id="PTHR44591">
    <property type="entry name" value="STRESS RESPONSE REGULATOR PROTEIN 1"/>
    <property type="match status" value="1"/>
</dbReference>
<evidence type="ECO:0000256" key="1">
    <source>
        <dbReference type="ARBA" id="ARBA00022553"/>
    </source>
</evidence>
<feature type="domain" description="Response regulatory" evidence="3">
    <location>
        <begin position="6"/>
        <end position="120"/>
    </location>
</feature>
<evidence type="ECO:0000256" key="2">
    <source>
        <dbReference type="PROSITE-ProRule" id="PRU00169"/>
    </source>
</evidence>
<gene>
    <name evidence="4" type="ORF">JFL43_12495</name>
</gene>
<sequence>MVKLKKILIVDDQQGIRLLLNEVFKKEGYETYLAANGLEALEYTEKIVMDCVLLDMKIPGMDGIEILKRIHKQLPELPVLMMTAYGELDLIKEAESLGAKHYFTKPFDIYEVRDVVNKLLKD</sequence>
<dbReference type="SUPFAM" id="SSF52172">
    <property type="entry name" value="CheY-like"/>
    <property type="match status" value="1"/>
</dbReference>
<dbReference type="InterPro" id="IPR011006">
    <property type="entry name" value="CheY-like_superfamily"/>
</dbReference>
<keyword evidence="1 2" id="KW-0597">Phosphoprotein</keyword>
<dbReference type="InterPro" id="IPR001789">
    <property type="entry name" value="Sig_transdc_resp-reg_receiver"/>
</dbReference>
<dbReference type="Gene3D" id="3.40.50.2300">
    <property type="match status" value="1"/>
</dbReference>
<reference evidence="4 5" key="1">
    <citation type="submission" date="2020-12" db="EMBL/GenBank/DDBJ databases">
        <title>YIM B01967 draft genome.</title>
        <authorList>
            <person name="Yan X."/>
        </authorList>
    </citation>
    <scope>NUCLEOTIDE SEQUENCE [LARGE SCALE GENOMIC DNA]</scope>
    <source>
        <strain evidence="4 5">YIM B01967</strain>
    </source>
</reference>
<keyword evidence="5" id="KW-1185">Reference proteome</keyword>
<dbReference type="PANTHER" id="PTHR44591:SF3">
    <property type="entry name" value="RESPONSE REGULATORY DOMAIN-CONTAINING PROTEIN"/>
    <property type="match status" value="1"/>
</dbReference>
<dbReference type="EMBL" id="JAEOAH010000017">
    <property type="protein sequence ID" value="MBK3495656.1"/>
    <property type="molecule type" value="Genomic_DNA"/>
</dbReference>
<accession>A0ABS1H8C2</accession>
<comment type="caution">
    <text evidence="4">The sequence shown here is derived from an EMBL/GenBank/DDBJ whole genome shotgun (WGS) entry which is preliminary data.</text>
</comment>
<feature type="modified residue" description="4-aspartylphosphate" evidence="2">
    <location>
        <position position="55"/>
    </location>
</feature>